<keyword evidence="2" id="KW-1185">Reference proteome</keyword>
<protein>
    <submittedName>
        <fullName evidence="1">Uncharacterized protein</fullName>
    </submittedName>
</protein>
<evidence type="ECO:0000313" key="1">
    <source>
        <dbReference type="EMBL" id="GBM64836.1"/>
    </source>
</evidence>
<reference evidence="1 2" key="1">
    <citation type="journal article" date="2019" name="Sci. Rep.">
        <title>Orb-weaving spider Araneus ventricosus genome elucidates the spidroin gene catalogue.</title>
        <authorList>
            <person name="Kono N."/>
            <person name="Nakamura H."/>
            <person name="Ohtoshi R."/>
            <person name="Moran D.A.P."/>
            <person name="Shinohara A."/>
            <person name="Yoshida Y."/>
            <person name="Fujiwara M."/>
            <person name="Mori M."/>
            <person name="Tomita M."/>
            <person name="Arakawa K."/>
        </authorList>
    </citation>
    <scope>NUCLEOTIDE SEQUENCE [LARGE SCALE GENOMIC DNA]</scope>
</reference>
<dbReference type="AlphaFoldDB" id="A0A4Y2HHI4"/>
<sequence length="82" mass="9044">MVTVSPRQAEPTFFHQNGLPFCLDPSSHSPGVWLGELCLKFVVPHPMGTSRLVIARGDSGWLELSRELTANTRDIKGLRIDG</sequence>
<name>A0A4Y2HHI4_ARAVE</name>
<evidence type="ECO:0000313" key="2">
    <source>
        <dbReference type="Proteomes" id="UP000499080"/>
    </source>
</evidence>
<dbReference type="Proteomes" id="UP000499080">
    <property type="component" value="Unassembled WGS sequence"/>
</dbReference>
<accession>A0A4Y2HHI4</accession>
<comment type="caution">
    <text evidence="1">The sequence shown here is derived from an EMBL/GenBank/DDBJ whole genome shotgun (WGS) entry which is preliminary data.</text>
</comment>
<proteinExistence type="predicted"/>
<gene>
    <name evidence="1" type="ORF">AVEN_197054_1</name>
</gene>
<organism evidence="1 2">
    <name type="scientific">Araneus ventricosus</name>
    <name type="common">Orbweaver spider</name>
    <name type="synonym">Epeira ventricosa</name>
    <dbReference type="NCBI Taxonomy" id="182803"/>
    <lineage>
        <taxon>Eukaryota</taxon>
        <taxon>Metazoa</taxon>
        <taxon>Ecdysozoa</taxon>
        <taxon>Arthropoda</taxon>
        <taxon>Chelicerata</taxon>
        <taxon>Arachnida</taxon>
        <taxon>Araneae</taxon>
        <taxon>Araneomorphae</taxon>
        <taxon>Entelegynae</taxon>
        <taxon>Araneoidea</taxon>
        <taxon>Araneidae</taxon>
        <taxon>Araneus</taxon>
    </lineage>
</organism>
<dbReference type="EMBL" id="BGPR01001947">
    <property type="protein sequence ID" value="GBM64836.1"/>
    <property type="molecule type" value="Genomic_DNA"/>
</dbReference>